<feature type="domain" description="Zn(2)-C6 fungal-type" evidence="9">
    <location>
        <begin position="59"/>
        <end position="89"/>
    </location>
</feature>
<evidence type="ECO:0000259" key="9">
    <source>
        <dbReference type="PROSITE" id="PS50048"/>
    </source>
</evidence>
<comment type="caution">
    <text evidence="10">The sequence shown here is derived from an EMBL/GenBank/DDBJ whole genome shotgun (WGS) entry which is preliminary data.</text>
</comment>
<evidence type="ECO:0000256" key="5">
    <source>
        <dbReference type="ARBA" id="ARBA00023125"/>
    </source>
</evidence>
<keyword evidence="5" id="KW-0238">DNA-binding</keyword>
<feature type="region of interest" description="Disordered" evidence="8">
    <location>
        <begin position="26"/>
        <end position="54"/>
    </location>
</feature>
<evidence type="ECO:0000313" key="10">
    <source>
        <dbReference type="EMBL" id="KAL1839148.1"/>
    </source>
</evidence>
<dbReference type="Gene3D" id="4.10.240.10">
    <property type="entry name" value="Zn(2)-C6 fungal-type DNA-binding domain"/>
    <property type="match status" value="1"/>
</dbReference>
<evidence type="ECO:0000256" key="7">
    <source>
        <dbReference type="ARBA" id="ARBA00023242"/>
    </source>
</evidence>
<accession>A0ABR3VD50</accession>
<keyword evidence="4" id="KW-0805">Transcription regulation</keyword>
<proteinExistence type="predicted"/>
<dbReference type="PANTHER" id="PTHR47782">
    <property type="entry name" value="ZN(II)2CYS6 TRANSCRIPTION FACTOR (EUROFUNG)-RELATED"/>
    <property type="match status" value="1"/>
</dbReference>
<keyword evidence="7" id="KW-0539">Nucleus</keyword>
<name>A0ABR3VD50_9PEZI</name>
<dbReference type="Pfam" id="PF00172">
    <property type="entry name" value="Zn_clus"/>
    <property type="match status" value="1"/>
</dbReference>
<dbReference type="PROSITE" id="PS50048">
    <property type="entry name" value="ZN2_CY6_FUNGAL_2"/>
    <property type="match status" value="1"/>
</dbReference>
<dbReference type="SMART" id="SM00066">
    <property type="entry name" value="GAL4"/>
    <property type="match status" value="1"/>
</dbReference>
<keyword evidence="2" id="KW-0479">Metal-binding</keyword>
<dbReference type="InterPro" id="IPR001138">
    <property type="entry name" value="Zn2Cys6_DnaBD"/>
</dbReference>
<dbReference type="PROSITE" id="PS00463">
    <property type="entry name" value="ZN2_CY6_FUNGAL_1"/>
    <property type="match status" value="1"/>
</dbReference>
<dbReference type="PANTHER" id="PTHR47782:SF12">
    <property type="entry name" value="ZN(II)2CYS6 TRANSCRIPTION FACTOR (EUROFUNG)"/>
    <property type="match status" value="1"/>
</dbReference>
<evidence type="ECO:0000256" key="8">
    <source>
        <dbReference type="SAM" id="MobiDB-lite"/>
    </source>
</evidence>
<dbReference type="InterPro" id="IPR052202">
    <property type="entry name" value="Yeast_MetPath_Reg"/>
</dbReference>
<gene>
    <name evidence="10" type="ORF">VTK73DRAFT_4115</name>
</gene>
<feature type="region of interest" description="Disordered" evidence="8">
    <location>
        <begin position="1"/>
        <end position="20"/>
    </location>
</feature>
<feature type="compositionally biased region" description="Polar residues" evidence="8">
    <location>
        <begin position="38"/>
        <end position="49"/>
    </location>
</feature>
<dbReference type="InterPro" id="IPR036864">
    <property type="entry name" value="Zn2-C6_fun-type_DNA-bd_sf"/>
</dbReference>
<dbReference type="EMBL" id="JAZHXJ010002378">
    <property type="protein sequence ID" value="KAL1839148.1"/>
    <property type="molecule type" value="Genomic_DNA"/>
</dbReference>
<evidence type="ECO:0000256" key="6">
    <source>
        <dbReference type="ARBA" id="ARBA00023163"/>
    </source>
</evidence>
<dbReference type="CDD" id="cd00067">
    <property type="entry name" value="GAL4"/>
    <property type="match status" value="1"/>
</dbReference>
<dbReference type="Proteomes" id="UP001586593">
    <property type="component" value="Unassembled WGS sequence"/>
</dbReference>
<protein>
    <recommendedName>
        <fullName evidence="9">Zn(2)-C6 fungal-type domain-containing protein</fullName>
    </recommendedName>
</protein>
<evidence type="ECO:0000313" key="11">
    <source>
        <dbReference type="Proteomes" id="UP001586593"/>
    </source>
</evidence>
<organism evidence="10 11">
    <name type="scientific">Phialemonium thermophilum</name>
    <dbReference type="NCBI Taxonomy" id="223376"/>
    <lineage>
        <taxon>Eukaryota</taxon>
        <taxon>Fungi</taxon>
        <taxon>Dikarya</taxon>
        <taxon>Ascomycota</taxon>
        <taxon>Pezizomycotina</taxon>
        <taxon>Sordariomycetes</taxon>
        <taxon>Sordariomycetidae</taxon>
        <taxon>Cephalothecales</taxon>
        <taxon>Cephalothecaceae</taxon>
        <taxon>Phialemonium</taxon>
    </lineage>
</organism>
<evidence type="ECO:0000256" key="1">
    <source>
        <dbReference type="ARBA" id="ARBA00004123"/>
    </source>
</evidence>
<evidence type="ECO:0000256" key="2">
    <source>
        <dbReference type="ARBA" id="ARBA00022723"/>
    </source>
</evidence>
<keyword evidence="11" id="KW-1185">Reference proteome</keyword>
<dbReference type="SUPFAM" id="SSF57701">
    <property type="entry name" value="Zn2/Cys6 DNA-binding domain"/>
    <property type="match status" value="1"/>
</dbReference>
<keyword evidence="6" id="KW-0804">Transcription</keyword>
<evidence type="ECO:0000256" key="3">
    <source>
        <dbReference type="ARBA" id="ARBA00022833"/>
    </source>
</evidence>
<reference evidence="10 11" key="1">
    <citation type="journal article" date="2024" name="Commun. Biol.">
        <title>Comparative genomic analysis of thermophilic fungi reveals convergent evolutionary adaptations and gene losses.</title>
        <authorList>
            <person name="Steindorff A.S."/>
            <person name="Aguilar-Pontes M.V."/>
            <person name="Robinson A.J."/>
            <person name="Andreopoulos B."/>
            <person name="LaButti K."/>
            <person name="Kuo A."/>
            <person name="Mondo S."/>
            <person name="Riley R."/>
            <person name="Otillar R."/>
            <person name="Haridas S."/>
            <person name="Lipzen A."/>
            <person name="Grimwood J."/>
            <person name="Schmutz J."/>
            <person name="Clum A."/>
            <person name="Reid I.D."/>
            <person name="Moisan M.C."/>
            <person name="Butler G."/>
            <person name="Nguyen T.T.M."/>
            <person name="Dewar K."/>
            <person name="Conant G."/>
            <person name="Drula E."/>
            <person name="Henrissat B."/>
            <person name="Hansel C."/>
            <person name="Singer S."/>
            <person name="Hutchinson M.I."/>
            <person name="de Vries R.P."/>
            <person name="Natvig D.O."/>
            <person name="Powell A.J."/>
            <person name="Tsang A."/>
            <person name="Grigoriev I.V."/>
        </authorList>
    </citation>
    <scope>NUCLEOTIDE SEQUENCE [LARGE SCALE GENOMIC DNA]</scope>
    <source>
        <strain evidence="10 11">ATCC 24622</strain>
    </source>
</reference>
<sequence>MSATSPTPSPRPAALSPIASTAAAAAATASRNAAGESQARSVRSEPSQPQRKRRRIGYACNLCRAKKNRCDGERPSCGACLLRGQECVYSPQRSRVTVTQEYVDSLRERNRVLEEYILSRQPYDAPSSYVTTSRPLLQNTS</sequence>
<keyword evidence="3" id="KW-0862">Zinc</keyword>
<comment type="subcellular location">
    <subcellularLocation>
        <location evidence="1">Nucleus</location>
    </subcellularLocation>
</comment>
<evidence type="ECO:0000256" key="4">
    <source>
        <dbReference type="ARBA" id="ARBA00023015"/>
    </source>
</evidence>